<protein>
    <submittedName>
        <fullName evidence="2">DUF1156 domain-containing protein</fullName>
    </submittedName>
</protein>
<dbReference type="Pfam" id="PF06634">
    <property type="entry name" value="DUF1156"/>
    <property type="match status" value="1"/>
</dbReference>
<name>A0A498KZ05_9EURY</name>
<keyword evidence="3" id="KW-1185">Reference proteome</keyword>
<sequence length="880" mass="100732">MAQEPPRLSDEEKELPIEKSFPLEEVNEIAEKETTGGALEYYRPVYAMHKWWARRPGSVFRSICLYSLLDDPDKVEVHEPGDDQTLDSFTSNNGELERMLNSVDLDDPGTLWPLYKKDVRVSDKKVLDPFAGGGTSLGEASRFGADVDGYDLNPVAWFISKKEMEAHQTDPADLEEAYQTIKENVASEIQQYYKTTCPNDSSHKAEVMYYLWVKEIDCVSCGETTSLFKDYRVGKGRYDNKGGYNVYCPECDSITFSEDWRSETECGHCGHEYVPQQGNVTRGGNYTCTECGQKYGITDAIQEQDGFDLRMYALEYYCPTCDENGLGKNAIKDYKTTSEEDIERFRKAKERFEESDTLQQYIPHEEIPHGHMTAVRNPIFDHGYKDWKDMFNPRQLFCMARLLQEIDNIDDQNVKEYILLAFSQSLNYNSMMGGYHHGHNSITNIFKSNSFDPPQEPAENNLWGLKHGTGSFTRSFEKMKRGVEYAHAPTDRYIEDGETKETAEFGYPLGANADVKCGDAREIDAKDEYDLVLTDPPYYDNIIYSELSDYFYVWQKRLLEDEYEAFKPDHTPRTEIVANPEQDKGAEEFEEELRDAFTVANEALKNDGRLVFTYHHSDSESWGELLEAVCDAGFVVTATYPVTADVDKLTKGESVSFDIIVVAKPAESRQPVSWNSLRRNIVRTAKQTHNRLTENRELSEGDIGVIEMGQAFYEYSKHHGEVQRSGEVMSAKEVVDEIYGIIQQGSSIGSVDVFLDLLEMDDPTYNDLNMLTRGTNASSDEMKDSRLYRQEEGDFVLGTWEDEKRLAYVQERVNGDNELTPLDKAQFLRHRYEHGKSIQNYLEKWTVSDDLRELCQELADASGDDVYRRILGGDRAIGDY</sequence>
<dbReference type="SUPFAM" id="SSF53335">
    <property type="entry name" value="S-adenosyl-L-methionine-dependent methyltransferases"/>
    <property type="match status" value="1"/>
</dbReference>
<gene>
    <name evidence="2" type="ORF">EAF64_14095</name>
</gene>
<dbReference type="InterPro" id="IPR009537">
    <property type="entry name" value="DUF1156"/>
</dbReference>
<dbReference type="PROSITE" id="PS00092">
    <property type="entry name" value="N6_MTASE"/>
    <property type="match status" value="1"/>
</dbReference>
<dbReference type="OrthoDB" id="93530at2157"/>
<proteinExistence type="predicted"/>
<feature type="domain" description="DUF1156" evidence="1">
    <location>
        <begin position="21"/>
        <end position="81"/>
    </location>
</feature>
<dbReference type="EMBL" id="RDFA01000005">
    <property type="protein sequence ID" value="RXK47780.1"/>
    <property type="molecule type" value="Genomic_DNA"/>
</dbReference>
<accession>A0A498KZ05</accession>
<dbReference type="GO" id="GO:0032259">
    <property type="term" value="P:methylation"/>
    <property type="evidence" value="ECO:0007669"/>
    <property type="project" value="InterPro"/>
</dbReference>
<dbReference type="Gene3D" id="3.40.50.150">
    <property type="entry name" value="Vaccinia Virus protein VP39"/>
    <property type="match status" value="2"/>
</dbReference>
<dbReference type="RefSeq" id="WP_129069632.1">
    <property type="nucleotide sequence ID" value="NZ_RDFA01000005.1"/>
</dbReference>
<dbReference type="InterPro" id="IPR002052">
    <property type="entry name" value="DNA_methylase_N6_adenine_CS"/>
</dbReference>
<dbReference type="AlphaFoldDB" id="A0A498KZ05"/>
<evidence type="ECO:0000313" key="3">
    <source>
        <dbReference type="Proteomes" id="UP000289691"/>
    </source>
</evidence>
<dbReference type="GO" id="GO:0003676">
    <property type="term" value="F:nucleic acid binding"/>
    <property type="evidence" value="ECO:0007669"/>
    <property type="project" value="InterPro"/>
</dbReference>
<dbReference type="InterPro" id="IPR029063">
    <property type="entry name" value="SAM-dependent_MTases_sf"/>
</dbReference>
<organism evidence="2 3">
    <name type="scientific">Halorientalis pallida</name>
    <dbReference type="NCBI Taxonomy" id="2479928"/>
    <lineage>
        <taxon>Archaea</taxon>
        <taxon>Methanobacteriati</taxon>
        <taxon>Methanobacteriota</taxon>
        <taxon>Stenosarchaea group</taxon>
        <taxon>Halobacteria</taxon>
        <taxon>Halobacteriales</taxon>
        <taxon>Haloarculaceae</taxon>
        <taxon>Halorientalis</taxon>
    </lineage>
</organism>
<comment type="caution">
    <text evidence="2">The sequence shown here is derived from an EMBL/GenBank/DDBJ whole genome shotgun (WGS) entry which is preliminary data.</text>
</comment>
<evidence type="ECO:0000313" key="2">
    <source>
        <dbReference type="EMBL" id="RXK47780.1"/>
    </source>
</evidence>
<evidence type="ECO:0000259" key="1">
    <source>
        <dbReference type="Pfam" id="PF06634"/>
    </source>
</evidence>
<dbReference type="GO" id="GO:0008168">
    <property type="term" value="F:methyltransferase activity"/>
    <property type="evidence" value="ECO:0007669"/>
    <property type="project" value="InterPro"/>
</dbReference>
<dbReference type="Proteomes" id="UP000289691">
    <property type="component" value="Unassembled WGS sequence"/>
</dbReference>
<reference evidence="2 3" key="1">
    <citation type="submission" date="2019-01" db="EMBL/GenBank/DDBJ databases">
        <title>Halorientalis sp. F13-25 a new haloarchaeum isolated from hypersaline water.</title>
        <authorList>
            <person name="Ana D.-V."/>
            <person name="Cristina S.-P."/>
            <person name="Antonio V."/>
        </authorList>
    </citation>
    <scope>NUCLEOTIDE SEQUENCE [LARGE SCALE GENOMIC DNA]</scope>
    <source>
        <strain evidence="2 3">F13-25</strain>
    </source>
</reference>